<reference evidence="2 3" key="1">
    <citation type="submission" date="2021-06" db="EMBL/GenBank/DDBJ databases">
        <authorList>
            <person name="Palmer J.M."/>
        </authorList>
    </citation>
    <scope>NUCLEOTIDE SEQUENCE [LARGE SCALE GENOMIC DNA]</scope>
    <source>
        <strain evidence="2 3">CL_MEX2019</strain>
        <tissue evidence="2">Muscle</tissue>
    </source>
</reference>
<evidence type="ECO:0000256" key="1">
    <source>
        <dbReference type="SAM" id="MobiDB-lite"/>
    </source>
</evidence>
<name>A0ABU7CSH5_9TELE</name>
<dbReference type="Proteomes" id="UP001352852">
    <property type="component" value="Unassembled WGS sequence"/>
</dbReference>
<comment type="caution">
    <text evidence="2">The sequence shown here is derived from an EMBL/GenBank/DDBJ whole genome shotgun (WGS) entry which is preliminary data.</text>
</comment>
<organism evidence="2 3">
    <name type="scientific">Characodon lateralis</name>
    <dbReference type="NCBI Taxonomy" id="208331"/>
    <lineage>
        <taxon>Eukaryota</taxon>
        <taxon>Metazoa</taxon>
        <taxon>Chordata</taxon>
        <taxon>Craniata</taxon>
        <taxon>Vertebrata</taxon>
        <taxon>Euteleostomi</taxon>
        <taxon>Actinopterygii</taxon>
        <taxon>Neopterygii</taxon>
        <taxon>Teleostei</taxon>
        <taxon>Neoteleostei</taxon>
        <taxon>Acanthomorphata</taxon>
        <taxon>Ovalentaria</taxon>
        <taxon>Atherinomorphae</taxon>
        <taxon>Cyprinodontiformes</taxon>
        <taxon>Goodeidae</taxon>
        <taxon>Characodon</taxon>
    </lineage>
</organism>
<evidence type="ECO:0000313" key="2">
    <source>
        <dbReference type="EMBL" id="MED6265892.1"/>
    </source>
</evidence>
<feature type="region of interest" description="Disordered" evidence="1">
    <location>
        <begin position="133"/>
        <end position="170"/>
    </location>
</feature>
<dbReference type="EMBL" id="JAHUTJ010004423">
    <property type="protein sequence ID" value="MED6265892.1"/>
    <property type="molecule type" value="Genomic_DNA"/>
</dbReference>
<keyword evidence="3" id="KW-1185">Reference proteome</keyword>
<protein>
    <submittedName>
        <fullName evidence="2">Uncharacterized protein</fullName>
    </submittedName>
</protein>
<evidence type="ECO:0000313" key="3">
    <source>
        <dbReference type="Proteomes" id="UP001352852"/>
    </source>
</evidence>
<accession>A0ABU7CSH5</accession>
<sequence length="202" mass="22527">MTQQEGLAKKTPLTTSYVSPTDSEALGFCNPVRHYTGGSLLHQEEQLSQSVVLGKKQAPLWSHPNPHKILPPTKREAMALRSEELHHGRFLLQQSQQRMSADLADLRAIQTGMLQIMNTAQEAKHEQLEGTACAKPLDPPVDGEDEEWPLPPPPPRMTEEEEETPSNPPVVERLDKMMSEHNILRSEALLANHSPSSAQLVR</sequence>
<proteinExistence type="predicted"/>
<gene>
    <name evidence="2" type="ORF">CHARACLAT_030079</name>
</gene>